<name>A0A6G7K7W3_9LACT</name>
<organism evidence="1 2">
    <name type="scientific">Jeotgalibaca arthritidis</name>
    <dbReference type="NCBI Taxonomy" id="1868794"/>
    <lineage>
        <taxon>Bacteria</taxon>
        <taxon>Bacillati</taxon>
        <taxon>Bacillota</taxon>
        <taxon>Bacilli</taxon>
        <taxon>Lactobacillales</taxon>
        <taxon>Carnobacteriaceae</taxon>
        <taxon>Jeotgalibaca</taxon>
    </lineage>
</organism>
<evidence type="ECO:0000313" key="2">
    <source>
        <dbReference type="Proteomes" id="UP000501451"/>
    </source>
</evidence>
<dbReference type="InterPro" id="IPR010828">
    <property type="entry name" value="Atf2/Sli1-like"/>
</dbReference>
<protein>
    <submittedName>
        <fullName evidence="1">Alcohol acetyltransferase</fullName>
    </submittedName>
</protein>
<proteinExistence type="predicted"/>
<keyword evidence="1" id="KW-0808">Transferase</keyword>
<keyword evidence="2" id="KW-1185">Reference proteome</keyword>
<dbReference type="GO" id="GO:0016740">
    <property type="term" value="F:transferase activity"/>
    <property type="evidence" value="ECO:0007669"/>
    <property type="project" value="UniProtKB-KW"/>
</dbReference>
<reference evidence="1 2" key="1">
    <citation type="journal article" date="2017" name="Int. J. Syst. Evol. Microbiol.">
        <title>Jeotgalibaca porci sp. nov. and Jeotgalibaca arthritidis sp. nov., isolated from pigs, and emended description of the genus Jeotgalibaca.</title>
        <authorList>
            <person name="Zamora L."/>
            <person name="Perez-Sancho M."/>
            <person name="Dominguez L."/>
            <person name="Fernandez-Garayzabal J.F."/>
            <person name="Vela A.I."/>
        </authorList>
    </citation>
    <scope>NUCLEOTIDE SEQUENCE [LARGE SCALE GENOMIC DNA]</scope>
    <source>
        <strain evidence="1 2">CECT 9157</strain>
    </source>
</reference>
<dbReference type="Pfam" id="PF07247">
    <property type="entry name" value="AATase"/>
    <property type="match status" value="1"/>
</dbReference>
<dbReference type="RefSeq" id="WP_166160895.1">
    <property type="nucleotide sequence ID" value="NZ_CP049740.1"/>
</dbReference>
<gene>
    <name evidence="1" type="ORF">G7057_01880</name>
</gene>
<dbReference type="KEGG" id="jar:G7057_01880"/>
<accession>A0A6G7K7W3</accession>
<dbReference type="PANTHER" id="PTHR28037">
    <property type="entry name" value="ALCOHOL O-ACETYLTRANSFERASE 1-RELATED"/>
    <property type="match status" value="1"/>
</dbReference>
<dbReference type="Proteomes" id="UP000501451">
    <property type="component" value="Chromosome"/>
</dbReference>
<dbReference type="EMBL" id="CP049740">
    <property type="protein sequence ID" value="QII81346.1"/>
    <property type="molecule type" value="Genomic_DNA"/>
</dbReference>
<sequence length="468" mass="54026">MIRHRKNWVRLDNASNIFLAAMSRKDTKVFRFSAELSETIDPDILQQALNKVYDQYLLYHSVLRRGLFWYYLEESDLRPIVQLDTNPSCEALYHFDKRELLFRVIYWKKRISIEVFHVLSDGTGALWFLQDLLKEYILLKHEEVTITEDITTSDLTHQQLLEDSFATYFRKKGKSGFLESVESAIQSLSEIGKKTGFSVSQYVKKPASIFMPVAEQRQSQNIYQVTGTYTADNRPRVVELEMPVKDILTESKKIGASLTIYLTALFIESVKQTAKDFKGIETIAVSVPVNLRQFFPSHTARNFFSTTRLTYTYSPDKENSLTEICQELKNQLEPQLTKESLEEWLTRLIMFEYHPIGRIIIRPLKDIVLKLINKRNNKNLTLAISNLGRVAFPEEIDPYVNQVYFHTIAVRPQFCAISHGDVLTISFTSPFVETDIQRAYVGMLTDKSIPVTVTVNKVTAEELGGEKK</sequence>
<dbReference type="PANTHER" id="PTHR28037:SF1">
    <property type="entry name" value="ALCOHOL O-ACETYLTRANSFERASE 1-RELATED"/>
    <property type="match status" value="1"/>
</dbReference>
<evidence type="ECO:0000313" key="1">
    <source>
        <dbReference type="EMBL" id="QII81346.1"/>
    </source>
</evidence>
<dbReference type="AlphaFoldDB" id="A0A6G7K7W3"/>
<dbReference type="InterPro" id="IPR052058">
    <property type="entry name" value="Alcohol_O-acetyltransferase"/>
</dbReference>